<proteinExistence type="predicted"/>
<gene>
    <name evidence="1" type="ORF">CAPTEDRAFT_205332</name>
</gene>
<reference evidence="3" key="1">
    <citation type="submission" date="2012-12" db="EMBL/GenBank/DDBJ databases">
        <authorList>
            <person name="Hellsten U."/>
            <person name="Grimwood J."/>
            <person name="Chapman J.A."/>
            <person name="Shapiro H."/>
            <person name="Aerts A."/>
            <person name="Otillar R.P."/>
            <person name="Terry A.Y."/>
            <person name="Boore J.L."/>
            <person name="Simakov O."/>
            <person name="Marletaz F."/>
            <person name="Cho S.-J."/>
            <person name="Edsinger-Gonzales E."/>
            <person name="Havlak P."/>
            <person name="Kuo D.-H."/>
            <person name="Larsson T."/>
            <person name="Lv J."/>
            <person name="Arendt D."/>
            <person name="Savage R."/>
            <person name="Osoegawa K."/>
            <person name="de Jong P."/>
            <person name="Lindberg D.R."/>
            <person name="Seaver E.C."/>
            <person name="Weisblat D.A."/>
            <person name="Putnam N.H."/>
            <person name="Grigoriev I.V."/>
            <person name="Rokhsar D.S."/>
        </authorList>
    </citation>
    <scope>NUCLEOTIDE SEQUENCE</scope>
    <source>
        <strain evidence="3">I ESC-2004</strain>
    </source>
</reference>
<dbReference type="EMBL" id="AMQN01034567">
    <property type="status" value="NOT_ANNOTATED_CDS"/>
    <property type="molecule type" value="Genomic_DNA"/>
</dbReference>
<protein>
    <submittedName>
        <fullName evidence="1 2">Uncharacterized protein</fullName>
    </submittedName>
</protein>
<evidence type="ECO:0000313" key="2">
    <source>
        <dbReference type="EnsemblMetazoa" id="CapteP205332"/>
    </source>
</evidence>
<accession>R7T6P7</accession>
<dbReference type="HOGENOM" id="CLU_1504869_0_0_1"/>
<reference evidence="1 3" key="2">
    <citation type="journal article" date="2013" name="Nature">
        <title>Insights into bilaterian evolution from three spiralian genomes.</title>
        <authorList>
            <person name="Simakov O."/>
            <person name="Marletaz F."/>
            <person name="Cho S.J."/>
            <person name="Edsinger-Gonzales E."/>
            <person name="Havlak P."/>
            <person name="Hellsten U."/>
            <person name="Kuo D.H."/>
            <person name="Larsson T."/>
            <person name="Lv J."/>
            <person name="Arendt D."/>
            <person name="Savage R."/>
            <person name="Osoegawa K."/>
            <person name="de Jong P."/>
            <person name="Grimwood J."/>
            <person name="Chapman J.A."/>
            <person name="Shapiro H."/>
            <person name="Aerts A."/>
            <person name="Otillar R.P."/>
            <person name="Terry A.Y."/>
            <person name="Boore J.L."/>
            <person name="Grigoriev I.V."/>
            <person name="Lindberg D.R."/>
            <person name="Seaver E.C."/>
            <person name="Weisblat D.A."/>
            <person name="Putnam N.H."/>
            <person name="Rokhsar D.S."/>
        </authorList>
    </citation>
    <scope>NUCLEOTIDE SEQUENCE</scope>
    <source>
        <strain evidence="1 3">I ESC-2004</strain>
    </source>
</reference>
<name>R7T6P7_CAPTE</name>
<evidence type="ECO:0000313" key="1">
    <source>
        <dbReference type="EMBL" id="ELT87045.1"/>
    </source>
</evidence>
<sequence length="179" mass="20692">MADALCENQSRDLWCEVKKVKGKSCRQSNVIDGAVGREGACQVFHDTYKALYQSVPSDEEELNDMFNELREGVYRVCQNGECYSDHKIIVHDVIRAVKKLKTGKSDVDPDITSGLQPLYVAWKKSIKRVFRLHPRTRSRYVDRLLGQPDLRIDLMHRFAKFWTNCNNQRLSIKMDAPIS</sequence>
<organism evidence="1">
    <name type="scientific">Capitella teleta</name>
    <name type="common">Polychaete worm</name>
    <dbReference type="NCBI Taxonomy" id="283909"/>
    <lineage>
        <taxon>Eukaryota</taxon>
        <taxon>Metazoa</taxon>
        <taxon>Spiralia</taxon>
        <taxon>Lophotrochozoa</taxon>
        <taxon>Annelida</taxon>
        <taxon>Polychaeta</taxon>
        <taxon>Sedentaria</taxon>
        <taxon>Scolecida</taxon>
        <taxon>Capitellidae</taxon>
        <taxon>Capitella</taxon>
    </lineage>
</organism>
<evidence type="ECO:0000313" key="3">
    <source>
        <dbReference type="Proteomes" id="UP000014760"/>
    </source>
</evidence>
<dbReference type="Proteomes" id="UP000014760">
    <property type="component" value="Unassembled WGS sequence"/>
</dbReference>
<dbReference type="EMBL" id="KB312528">
    <property type="protein sequence ID" value="ELT87045.1"/>
    <property type="molecule type" value="Genomic_DNA"/>
</dbReference>
<reference evidence="2" key="3">
    <citation type="submission" date="2015-06" db="UniProtKB">
        <authorList>
            <consortium name="EnsemblMetazoa"/>
        </authorList>
    </citation>
    <scope>IDENTIFICATION</scope>
</reference>
<dbReference type="EnsemblMetazoa" id="CapteT205332">
    <property type="protein sequence ID" value="CapteP205332"/>
    <property type="gene ID" value="CapteG205332"/>
</dbReference>
<keyword evidence="3" id="KW-1185">Reference proteome</keyword>
<dbReference type="AlphaFoldDB" id="R7T6P7"/>